<sequence length="712" mass="79770">MCTTQRSREGCDGSAGHIDRAVSEPTTFSGLEDAVKPLTFKSIAVNTLPSLMPRGTLTTVAGVKTCRRGRAALARSKERGSYCIKNTVNPNKLKARMHQPTPAVAAPAATVKFEGFTKNNTMKVKWTQLGLVFFLVLSLVMTGCFFWQYQLPKVLPDEAMGRNAKLEMMCPRFPEPLQLEHPIPSLKEALEKVDVLLRQSINPISLPSLSAIVILNDTVLWTGNFGKRNSSDPLSGPPNEYTIYRFTVVKFHDHRDSQTITSLCYLTFRIASLSKIFPTLMLYKLWEDGKIGSLDDPLEKYVENFTIKNPLGKTRDSELKYVTDGLIFLDSGEVQIRSSSVTLRRMASQLSGLPRRLRATNLLWKGKTQSAINLLQDDVLVADPGTKCHYSNLAFSLLAHVMAERVAAVEYQRWITDNILDRLGMEDTGFDITPGLQGQMAVGVYSNGKPAPLYDLGWYRPSGQMFSTAADLAKLAMMLLGAYHRKLLEPDSLKIMLTPLFRCDKDYFANRTGTPWEVNELMGYEVVRKDGDLDGYSATFSLVPRLKLGLVVLMAGSRSQNQDIVNKAYNYIIPAIEKAFREAKKVLFAPPVPDPYIGFFTYSNITFYEIKVGPDGVLIMQQFGPQIEELIPEKYRTIKLNYLVDRVFRVVFEKEYPCVLQVGTASVSLEAQDGQLFNFYTFDKRGLSPGFDAPGLNTYNVVRIARKPTFSS</sequence>
<comment type="caution">
    <text evidence="1">The sequence shown here is derived from an EMBL/GenBank/DDBJ whole genome shotgun (WGS) entry which is preliminary data.</text>
</comment>
<keyword evidence="2" id="KW-1185">Reference proteome</keyword>
<accession>A0ACB8WPR0</accession>
<gene>
    <name evidence="1" type="ORF">L3Q82_024626</name>
</gene>
<evidence type="ECO:0000313" key="2">
    <source>
        <dbReference type="Proteomes" id="UP000831701"/>
    </source>
</evidence>
<dbReference type="EMBL" id="CM041537">
    <property type="protein sequence ID" value="KAI3369799.1"/>
    <property type="molecule type" value="Genomic_DNA"/>
</dbReference>
<dbReference type="Proteomes" id="UP000831701">
    <property type="component" value="Chromosome 7"/>
</dbReference>
<proteinExistence type="predicted"/>
<organism evidence="1 2">
    <name type="scientific">Scortum barcoo</name>
    <name type="common">barcoo grunter</name>
    <dbReference type="NCBI Taxonomy" id="214431"/>
    <lineage>
        <taxon>Eukaryota</taxon>
        <taxon>Metazoa</taxon>
        <taxon>Chordata</taxon>
        <taxon>Craniata</taxon>
        <taxon>Vertebrata</taxon>
        <taxon>Euteleostomi</taxon>
        <taxon>Actinopterygii</taxon>
        <taxon>Neopterygii</taxon>
        <taxon>Teleostei</taxon>
        <taxon>Neoteleostei</taxon>
        <taxon>Acanthomorphata</taxon>
        <taxon>Eupercaria</taxon>
        <taxon>Centrarchiformes</taxon>
        <taxon>Terapontoidei</taxon>
        <taxon>Terapontidae</taxon>
        <taxon>Scortum</taxon>
    </lineage>
</organism>
<reference evidence="1" key="1">
    <citation type="submission" date="2022-04" db="EMBL/GenBank/DDBJ databases">
        <title>Jade perch genome.</title>
        <authorList>
            <person name="Chao B."/>
        </authorList>
    </citation>
    <scope>NUCLEOTIDE SEQUENCE</scope>
    <source>
        <strain evidence="1">CB-2022</strain>
    </source>
</reference>
<name>A0ACB8WPR0_9TELE</name>
<protein>
    <submittedName>
        <fullName evidence="1">Uncharacterized protein</fullName>
    </submittedName>
</protein>
<evidence type="ECO:0000313" key="1">
    <source>
        <dbReference type="EMBL" id="KAI3369799.1"/>
    </source>
</evidence>